<dbReference type="RefSeq" id="WP_168540996.1">
    <property type="nucleotide sequence ID" value="NZ_JAAWWP010000011.1"/>
</dbReference>
<dbReference type="Gene3D" id="2.30.31.20">
    <property type="entry name" value="Sporulation-specific cell division protein SsgB"/>
    <property type="match status" value="1"/>
</dbReference>
<comment type="similarity">
    <text evidence="2">Belongs to the SsgA family.</text>
</comment>
<keyword evidence="6" id="KW-0131">Cell cycle</keyword>
<evidence type="ECO:0000313" key="8">
    <source>
        <dbReference type="Proteomes" id="UP000772196"/>
    </source>
</evidence>
<dbReference type="InterPro" id="IPR038658">
    <property type="entry name" value="SsgB_sf"/>
</dbReference>
<dbReference type="Proteomes" id="UP000772196">
    <property type="component" value="Unassembled WGS sequence"/>
</dbReference>
<gene>
    <name evidence="7" type="ORF">HFV08_19480</name>
</gene>
<comment type="caution">
    <text evidence="7">The sequence shown here is derived from an EMBL/GenBank/DDBJ whole genome shotgun (WGS) entry which is preliminary data.</text>
</comment>
<keyword evidence="4" id="KW-0749">Sporulation</keyword>
<evidence type="ECO:0000256" key="3">
    <source>
        <dbReference type="ARBA" id="ARBA00022618"/>
    </source>
</evidence>
<evidence type="ECO:0000256" key="4">
    <source>
        <dbReference type="ARBA" id="ARBA00022969"/>
    </source>
</evidence>
<accession>A0ABX1H7U9</accession>
<name>A0ABX1H7U9_9ACTN</name>
<protein>
    <submittedName>
        <fullName evidence="7">SsgA family sporulation/cell division regulator</fullName>
    </submittedName>
</protein>
<keyword evidence="5" id="KW-0717">Septation</keyword>
<evidence type="ECO:0000256" key="6">
    <source>
        <dbReference type="ARBA" id="ARBA00023306"/>
    </source>
</evidence>
<dbReference type="InterPro" id="IPR006776">
    <property type="entry name" value="SsgB"/>
</dbReference>
<proteinExistence type="inferred from homology"/>
<evidence type="ECO:0000256" key="5">
    <source>
        <dbReference type="ARBA" id="ARBA00023210"/>
    </source>
</evidence>
<reference evidence="7 8" key="1">
    <citation type="submission" date="2020-04" db="EMBL/GenBank/DDBJ databases">
        <title>Phylogenetic Diversity and Antibacterial Activity against Ralstonia solanacearum of Endophytic Actinomycete Isolated from Moss.</title>
        <authorList>
            <person name="Zhuang X."/>
        </authorList>
    </citation>
    <scope>NUCLEOTIDE SEQUENCE [LARGE SCALE GENOMIC DNA]</scope>
    <source>
        <strain evidence="7 8">LD120</strain>
    </source>
</reference>
<sequence>MPQAIKKNLRARIVTDSAEDPRSIPVTLRYEPDAAPGDIRLSFRGSGEHVEDWVFGRDLLERGMRGPVDSGDFRVWPCGRVQAMVERHNGHTVAMVQFDIAALVRFLRLTYPTPTPILR</sequence>
<comment type="subcellular location">
    <subcellularLocation>
        <location evidence="1">Cell septum</location>
    </subcellularLocation>
</comment>
<evidence type="ECO:0000256" key="2">
    <source>
        <dbReference type="ARBA" id="ARBA00009323"/>
    </source>
</evidence>
<dbReference type="EMBL" id="JAAWWP010000011">
    <property type="protein sequence ID" value="NKI43380.1"/>
    <property type="molecule type" value="Genomic_DNA"/>
</dbReference>
<organism evidence="7 8">
    <name type="scientific">Streptomyces physcomitrii</name>
    <dbReference type="NCBI Taxonomy" id="2724184"/>
    <lineage>
        <taxon>Bacteria</taxon>
        <taxon>Bacillati</taxon>
        <taxon>Actinomycetota</taxon>
        <taxon>Actinomycetes</taxon>
        <taxon>Kitasatosporales</taxon>
        <taxon>Streptomycetaceae</taxon>
        <taxon>Streptomyces</taxon>
    </lineage>
</organism>
<evidence type="ECO:0000313" key="7">
    <source>
        <dbReference type="EMBL" id="NKI43380.1"/>
    </source>
</evidence>
<keyword evidence="3" id="KW-0132">Cell division</keyword>
<evidence type="ECO:0000256" key="1">
    <source>
        <dbReference type="ARBA" id="ARBA00004431"/>
    </source>
</evidence>
<dbReference type="Pfam" id="PF04686">
    <property type="entry name" value="SsgA"/>
    <property type="match status" value="1"/>
</dbReference>
<keyword evidence="8" id="KW-1185">Reference proteome</keyword>